<dbReference type="NCBIfam" id="TIGR04181">
    <property type="entry name" value="NHT_00031"/>
    <property type="match status" value="1"/>
</dbReference>
<dbReference type="SUPFAM" id="SSF53383">
    <property type="entry name" value="PLP-dependent transferases"/>
    <property type="match status" value="1"/>
</dbReference>
<reference evidence="5" key="1">
    <citation type="journal article" date="2009" name="Environ. Microbiol.">
        <title>Contribution of mobile genetic elements to Desulfovibrio vulgaris genome plasticity.</title>
        <authorList>
            <person name="Walker C.B."/>
            <person name="Stolyar S."/>
            <person name="Chivian D."/>
            <person name="Pinel N."/>
            <person name="Gabster J.A."/>
            <person name="Dehal P.S."/>
            <person name="He Z."/>
            <person name="Yang Z.K."/>
            <person name="Yen H.C."/>
            <person name="Zhou J."/>
            <person name="Wall J.D."/>
            <person name="Hazen T.C."/>
            <person name="Arkin A.P."/>
            <person name="Stahl D.A."/>
        </authorList>
    </citation>
    <scope>NUCLEOTIDE SEQUENCE [LARGE SCALE GENOMIC DNA]</scope>
    <source>
        <strain evidence="5">DP4</strain>
    </source>
</reference>
<evidence type="ECO:0000256" key="3">
    <source>
        <dbReference type="RuleBase" id="RU004508"/>
    </source>
</evidence>
<dbReference type="GO" id="GO:0030170">
    <property type="term" value="F:pyridoxal phosphate binding"/>
    <property type="evidence" value="ECO:0007669"/>
    <property type="project" value="TreeGrafter"/>
</dbReference>
<feature type="active site" description="Proton acceptor" evidence="1">
    <location>
        <position position="216"/>
    </location>
</feature>
<dbReference type="AlphaFoldDB" id="A0A0H3ABA6"/>
<dbReference type="PANTHER" id="PTHR30244:SF30">
    <property type="entry name" value="BLR5990 PROTEIN"/>
    <property type="match status" value="1"/>
</dbReference>
<dbReference type="HOGENOM" id="CLU_033332_2_1_7"/>
<gene>
    <name evidence="4" type="ordered locus">Dvul_2587</name>
</gene>
<dbReference type="KEGG" id="dvl:Dvul_2587"/>
<accession>A0A0H3ABA6</accession>
<keyword evidence="2 3" id="KW-0663">Pyridoxal phosphate</keyword>
<evidence type="ECO:0000256" key="1">
    <source>
        <dbReference type="PIRSR" id="PIRSR000390-1"/>
    </source>
</evidence>
<dbReference type="InterPro" id="IPR015424">
    <property type="entry name" value="PyrdxlP-dep_Trfase"/>
</dbReference>
<dbReference type="InterPro" id="IPR015421">
    <property type="entry name" value="PyrdxlP-dep_Trfase_major"/>
</dbReference>
<dbReference type="GO" id="GO:0000271">
    <property type="term" value="P:polysaccharide biosynthetic process"/>
    <property type="evidence" value="ECO:0007669"/>
    <property type="project" value="TreeGrafter"/>
</dbReference>
<feature type="modified residue" description="N6-(pyridoxal phosphate)lysine" evidence="2">
    <location>
        <position position="216"/>
    </location>
</feature>
<organism evidence="4 5">
    <name type="scientific">Nitratidesulfovibrio vulgaris (strain DP4)</name>
    <name type="common">Desulfovibrio vulgaris</name>
    <dbReference type="NCBI Taxonomy" id="391774"/>
    <lineage>
        <taxon>Bacteria</taxon>
        <taxon>Pseudomonadati</taxon>
        <taxon>Thermodesulfobacteriota</taxon>
        <taxon>Desulfovibrionia</taxon>
        <taxon>Desulfovibrionales</taxon>
        <taxon>Desulfovibrionaceae</taxon>
        <taxon>Nitratidesulfovibrio</taxon>
    </lineage>
</organism>
<dbReference type="InterPro" id="IPR000653">
    <property type="entry name" value="DegT/StrS_aminotransferase"/>
</dbReference>
<dbReference type="Gene3D" id="3.90.1150.10">
    <property type="entry name" value="Aspartate Aminotransferase, domain 1"/>
    <property type="match status" value="1"/>
</dbReference>
<dbReference type="GO" id="GO:0008483">
    <property type="term" value="F:transaminase activity"/>
    <property type="evidence" value="ECO:0007669"/>
    <property type="project" value="UniProtKB-KW"/>
</dbReference>
<dbReference type="Gene3D" id="3.40.640.10">
    <property type="entry name" value="Type I PLP-dependent aspartate aminotransferase-like (Major domain)"/>
    <property type="match status" value="1"/>
</dbReference>
<name>A0A0H3ABA6_NITV4</name>
<dbReference type="PIRSF" id="PIRSF000390">
    <property type="entry name" value="PLP_StrS"/>
    <property type="match status" value="1"/>
</dbReference>
<protein>
    <submittedName>
        <fullName evidence="4">DegT/DnrJ/EryC1/StrS aminotransferase</fullName>
    </submittedName>
</protein>
<dbReference type="Proteomes" id="UP000009173">
    <property type="component" value="Chromosome"/>
</dbReference>
<dbReference type="PANTHER" id="PTHR30244">
    <property type="entry name" value="TRANSAMINASE"/>
    <property type="match status" value="1"/>
</dbReference>
<evidence type="ECO:0000313" key="4">
    <source>
        <dbReference type="EMBL" id="ABM29602.1"/>
    </source>
</evidence>
<dbReference type="InterPro" id="IPR026385">
    <property type="entry name" value="LegC-like"/>
</dbReference>
<dbReference type="EMBL" id="CP000527">
    <property type="protein sequence ID" value="ABM29602.1"/>
    <property type="molecule type" value="Genomic_DNA"/>
</dbReference>
<keyword evidence="4" id="KW-0808">Transferase</keyword>
<proteinExistence type="inferred from homology"/>
<dbReference type="CDD" id="cd00616">
    <property type="entry name" value="AHBA_syn"/>
    <property type="match status" value="1"/>
</dbReference>
<evidence type="ECO:0000313" key="5">
    <source>
        <dbReference type="Proteomes" id="UP000009173"/>
    </source>
</evidence>
<evidence type="ECO:0000256" key="2">
    <source>
        <dbReference type="PIRSR" id="PIRSR000390-2"/>
    </source>
</evidence>
<sequence length="383" mass="41799">MMLEEILRRIREVQHFPDGPIPLHAPVFAGNEKKYVIDAIESTFVSSVGEYVTRFEEMLCSLTGARHAVACCNGTSALEMSLRLAGVRSGDVVLTQPLSFVATANAIVHAGAEPVFLDIERNTLGLSPSAVRDFLQAQCVRGQGVCRLADTGQRVAACVPMHSFGLPVRMDELLAICGEWNVPVVEDAAEALGSSYKGRYCGTMGQLGVLSFNGNKTVTTGGGGAILTNNDELATTAKHLTTTGKIPHPWEYRHDTVAWNFRLPNLNAALGCAQLEQIENFIETKRKRAAAYAEIFNGTGWEFVMEPEYCRSNYWLCAVLTNSVVEKKTFIEKANASGLGTRPAWEPLHTLPIYQNCRCGELSTTIDIASRLVNLPSGVVRNF</sequence>
<comment type="similarity">
    <text evidence="3">Belongs to the DegT/DnrJ/EryC1 family.</text>
</comment>
<keyword evidence="4" id="KW-0032">Aminotransferase</keyword>
<dbReference type="InterPro" id="IPR015422">
    <property type="entry name" value="PyrdxlP-dep_Trfase_small"/>
</dbReference>
<dbReference type="Pfam" id="PF01041">
    <property type="entry name" value="DegT_DnrJ_EryC1"/>
    <property type="match status" value="1"/>
</dbReference>